<comment type="caution">
    <text evidence="3">The sequence shown here is derived from an EMBL/GenBank/DDBJ whole genome shotgun (WGS) entry which is preliminary data.</text>
</comment>
<gene>
    <name evidence="3" type="ORF">Tco_0977739</name>
</gene>
<evidence type="ECO:0000256" key="1">
    <source>
        <dbReference type="SAM" id="Coils"/>
    </source>
</evidence>
<accession>A0ABQ5EM13</accession>
<evidence type="ECO:0000313" key="3">
    <source>
        <dbReference type="EMBL" id="GJT51582.1"/>
    </source>
</evidence>
<reference evidence="3" key="1">
    <citation type="journal article" date="2022" name="Int. J. Mol. Sci.">
        <title>Draft Genome of Tanacetum Coccineum: Genomic Comparison of Closely Related Tanacetum-Family Plants.</title>
        <authorList>
            <person name="Yamashiro T."/>
            <person name="Shiraishi A."/>
            <person name="Nakayama K."/>
            <person name="Satake H."/>
        </authorList>
    </citation>
    <scope>NUCLEOTIDE SEQUENCE</scope>
</reference>
<reference evidence="3" key="2">
    <citation type="submission" date="2022-01" db="EMBL/GenBank/DDBJ databases">
        <authorList>
            <person name="Yamashiro T."/>
            <person name="Shiraishi A."/>
            <person name="Satake H."/>
            <person name="Nakayama K."/>
        </authorList>
    </citation>
    <scope>NUCLEOTIDE SEQUENCE</scope>
</reference>
<feature type="region of interest" description="Disordered" evidence="2">
    <location>
        <begin position="456"/>
        <end position="487"/>
    </location>
</feature>
<dbReference type="Proteomes" id="UP001151760">
    <property type="component" value="Unassembled WGS sequence"/>
</dbReference>
<protein>
    <submittedName>
        <fullName evidence="3">Uncharacterized protein</fullName>
    </submittedName>
</protein>
<dbReference type="EMBL" id="BQNB010016420">
    <property type="protein sequence ID" value="GJT51582.1"/>
    <property type="molecule type" value="Genomic_DNA"/>
</dbReference>
<feature type="coiled-coil region" evidence="1">
    <location>
        <begin position="697"/>
        <end position="724"/>
    </location>
</feature>
<keyword evidence="1" id="KW-0175">Coiled coil</keyword>
<proteinExistence type="predicted"/>
<feature type="coiled-coil region" evidence="1">
    <location>
        <begin position="523"/>
        <end position="564"/>
    </location>
</feature>
<organism evidence="3 4">
    <name type="scientific">Tanacetum coccineum</name>
    <dbReference type="NCBI Taxonomy" id="301880"/>
    <lineage>
        <taxon>Eukaryota</taxon>
        <taxon>Viridiplantae</taxon>
        <taxon>Streptophyta</taxon>
        <taxon>Embryophyta</taxon>
        <taxon>Tracheophyta</taxon>
        <taxon>Spermatophyta</taxon>
        <taxon>Magnoliopsida</taxon>
        <taxon>eudicotyledons</taxon>
        <taxon>Gunneridae</taxon>
        <taxon>Pentapetalae</taxon>
        <taxon>asterids</taxon>
        <taxon>campanulids</taxon>
        <taxon>Asterales</taxon>
        <taxon>Asteraceae</taxon>
        <taxon>Asteroideae</taxon>
        <taxon>Anthemideae</taxon>
        <taxon>Anthemidinae</taxon>
        <taxon>Tanacetum</taxon>
    </lineage>
</organism>
<evidence type="ECO:0000256" key="2">
    <source>
        <dbReference type="SAM" id="MobiDB-lite"/>
    </source>
</evidence>
<evidence type="ECO:0000313" key="4">
    <source>
        <dbReference type="Proteomes" id="UP001151760"/>
    </source>
</evidence>
<name>A0ABQ5EM13_9ASTR</name>
<keyword evidence="4" id="KW-1185">Reference proteome</keyword>
<sequence length="737" mass="86627">MDPLEIQLDKEEFHEYDSKTCLAWLKKLFETSLYQKPAYYIRVQDFEDKVRRFQKYTGYSTQDFKDKIICYLNDIEKGIDARALHEESLWIKEKVVKERMESERRVIEFEMMRLDKMIQKGECSSSGKDTDAKRAKQSKKKCLIHFRLLHTLLEDFSKEDLTNACFSSRFHRAFSSLFGKDVEYFASRLFFNVDKLEKQLNTEEFNEEIAMVVFKNILISLMDSIEKANAERGLYKRAHDNKVHERMMQMHEGMISKDAPHIDNNVAGSFHDKDNITEVQSSNNEMFENILKKTKNAPEMFEKTKTDHKMLTEENVLLKKEIEAYKEKDKYVNNIIQLEAKDKDLENIVCKMGKSSQTLRMLSNEQSLYQENKRKMGLGYTNPCPLGQAIASHPKLYDAEVLSYQCAKPNVHDTEEILNDAEESQVKIKKQFQFNYENINNIYDTFVPQTELSPEQEYFSDPSFSSESESSKEMSDLPTPEMPKEKDSKIRWISNSQNTLRQFYKTDVILMSLSLMKSSKELQQELIEEVHEMLNVFESMERKVNRTSKKIEILQNKIDQLLEANIGNDVRYLVMQSYVEIKNKEEIERFSKESKDGDKFCNDVVEVKEKLSKQTVQLEADFAKLEAQSIAFEIALQHKTQENKSLKTLQKENENFMASLQIENAHLKQTYKDLFESVQSSRVETIQSDEVKIKFDFDKIETQNIELEHQVDSLLNDNEHLKLTYQNLFDSIKKSWV</sequence>